<feature type="transmembrane region" description="Helical" evidence="8">
    <location>
        <begin position="20"/>
        <end position="42"/>
    </location>
</feature>
<feature type="transmembrane region" description="Helical" evidence="8">
    <location>
        <begin position="215"/>
        <end position="237"/>
    </location>
</feature>
<dbReference type="InterPro" id="IPR050171">
    <property type="entry name" value="MFS_Transporters"/>
</dbReference>
<keyword evidence="11" id="KW-1185">Reference proteome</keyword>
<evidence type="ECO:0000259" key="9">
    <source>
        <dbReference type="PROSITE" id="PS50850"/>
    </source>
</evidence>
<evidence type="ECO:0000313" key="11">
    <source>
        <dbReference type="Proteomes" id="UP000055035"/>
    </source>
</evidence>
<keyword evidence="2" id="KW-0813">Transport</keyword>
<dbReference type="PATRIC" id="fig|456.5.peg.1602"/>
<organism evidence="10 11">
    <name type="scientific">Legionella jordanis</name>
    <dbReference type="NCBI Taxonomy" id="456"/>
    <lineage>
        <taxon>Bacteria</taxon>
        <taxon>Pseudomonadati</taxon>
        <taxon>Pseudomonadota</taxon>
        <taxon>Gammaproteobacteria</taxon>
        <taxon>Legionellales</taxon>
        <taxon>Legionellaceae</taxon>
        <taxon>Legionella</taxon>
    </lineage>
</organism>
<name>A0A0W0VC33_9GAMM</name>
<feature type="transmembrane region" description="Helical" evidence="8">
    <location>
        <begin position="416"/>
        <end position="435"/>
    </location>
</feature>
<dbReference type="Pfam" id="PF00854">
    <property type="entry name" value="PTR2"/>
    <property type="match status" value="1"/>
</dbReference>
<feature type="transmembrane region" description="Helical" evidence="8">
    <location>
        <begin position="455"/>
        <end position="478"/>
    </location>
</feature>
<evidence type="ECO:0000256" key="2">
    <source>
        <dbReference type="ARBA" id="ARBA00022448"/>
    </source>
</evidence>
<dbReference type="AlphaFoldDB" id="A0A0W0VC33"/>
<proteinExistence type="predicted"/>
<evidence type="ECO:0000256" key="6">
    <source>
        <dbReference type="ARBA" id="ARBA00022989"/>
    </source>
</evidence>
<feature type="domain" description="Major facilitator superfamily (MFS) profile" evidence="9">
    <location>
        <begin position="17"/>
        <end position="482"/>
    </location>
</feature>
<feature type="transmembrane region" description="Helical" evidence="8">
    <location>
        <begin position="172"/>
        <end position="194"/>
    </location>
</feature>
<feature type="transmembrane region" description="Helical" evidence="8">
    <location>
        <begin position="348"/>
        <end position="370"/>
    </location>
</feature>
<feature type="transmembrane region" description="Helical" evidence="8">
    <location>
        <begin position="84"/>
        <end position="101"/>
    </location>
</feature>
<dbReference type="PANTHER" id="PTHR23517">
    <property type="entry name" value="RESISTANCE PROTEIN MDTM, PUTATIVE-RELATED-RELATED"/>
    <property type="match status" value="1"/>
</dbReference>
<dbReference type="STRING" id="456.Ljor_1499"/>
<comment type="subcellular location">
    <subcellularLocation>
        <location evidence="1">Cell membrane</location>
        <topology evidence="1">Multi-pass membrane protein</topology>
    </subcellularLocation>
</comment>
<keyword evidence="3" id="KW-1003">Cell membrane</keyword>
<evidence type="ECO:0000256" key="5">
    <source>
        <dbReference type="ARBA" id="ARBA00022856"/>
    </source>
</evidence>
<dbReference type="Gene3D" id="1.20.1250.20">
    <property type="entry name" value="MFS general substrate transporter like domains"/>
    <property type="match status" value="1"/>
</dbReference>
<comment type="caution">
    <text evidence="10">The sequence shown here is derived from an EMBL/GenBank/DDBJ whole genome shotgun (WGS) entry which is preliminary data.</text>
</comment>
<keyword evidence="5" id="KW-0571">Peptide transport</keyword>
<dbReference type="OrthoDB" id="9772725at2"/>
<feature type="transmembrane region" description="Helical" evidence="8">
    <location>
        <begin position="316"/>
        <end position="336"/>
    </location>
</feature>
<dbReference type="NCBIfam" id="TIGR00924">
    <property type="entry name" value="yjdL_sub1_fam"/>
    <property type="match status" value="1"/>
</dbReference>
<evidence type="ECO:0000256" key="1">
    <source>
        <dbReference type="ARBA" id="ARBA00004651"/>
    </source>
</evidence>
<feature type="transmembrane region" description="Helical" evidence="8">
    <location>
        <begin position="54"/>
        <end position="72"/>
    </location>
</feature>
<feature type="transmembrane region" description="Helical" evidence="8">
    <location>
        <begin position="243"/>
        <end position="260"/>
    </location>
</feature>
<keyword evidence="4 8" id="KW-0812">Transmembrane</keyword>
<dbReference type="InterPro" id="IPR000109">
    <property type="entry name" value="POT_fam"/>
</dbReference>
<dbReference type="PANTHER" id="PTHR23517:SF15">
    <property type="entry name" value="PROTON-DEPENDENT OLIGOPEPTIDE FAMILY TRANSPORT PROTEIN"/>
    <property type="match status" value="1"/>
</dbReference>
<sequence length="501" mass="54665">MSKVDSKKVVWSDFPQGIVALFFIQIFSTLSFSVLYSTLVLYLTKKLGISVPHANNIIGIFVAGNFALHLLGGCCGGRLLSNRALFCLGMFAQVVGCIFLATESISYLYCGLGFFLTGSGLNVTCINCMVTQRFQAKDSRRETAFLWNYAGMNVGFFIGFSLSGYFQLSQNYSRLFLLSSVGNLIAIFICLYFWHSLTDQNTALSRLSNSDKKRASLGGMMVIIGLPFMLSQLIHYADWANKLILVTGVLVLAVAICLVFNQESRSAREKLLAFVVLMLVSTVFWTLYQIGPMGLTHFIENNVRRNLSVATIAPQWFQNINTICIVLGGPLLSLAFSKMRSRGMQVNIPAQFAFALLLIGLAFALLPLGIHNADPQGFVSPGWIVLSFILQSVGEVLISPIGYAMVGALVPNSLQGIMMGMWMLATGVGATLSSYSSNWMTNGKESNLPLITNNGYSSVFLDLGLFAIAASVLLFLLAPRIRSWINDKAVTVVEDCASVAA</sequence>
<dbReference type="EMBL" id="LNYJ01000011">
    <property type="protein sequence ID" value="KTD17193.1"/>
    <property type="molecule type" value="Genomic_DNA"/>
</dbReference>
<dbReference type="GO" id="GO:0005886">
    <property type="term" value="C:plasma membrane"/>
    <property type="evidence" value="ECO:0007669"/>
    <property type="project" value="UniProtKB-SubCell"/>
</dbReference>
<evidence type="ECO:0000256" key="7">
    <source>
        <dbReference type="ARBA" id="ARBA00023136"/>
    </source>
</evidence>
<gene>
    <name evidence="10" type="ORF">Ljor_1499</name>
</gene>
<feature type="transmembrane region" description="Helical" evidence="8">
    <location>
        <begin position="107"/>
        <end position="126"/>
    </location>
</feature>
<dbReference type="Proteomes" id="UP000055035">
    <property type="component" value="Unassembled WGS sequence"/>
</dbReference>
<protein>
    <submittedName>
        <fullName evidence="10">Peptide transport protein, POT family</fullName>
    </submittedName>
</protein>
<dbReference type="InterPro" id="IPR036259">
    <property type="entry name" value="MFS_trans_sf"/>
</dbReference>
<reference evidence="10 11" key="1">
    <citation type="submission" date="2015-11" db="EMBL/GenBank/DDBJ databases">
        <title>Genomic analysis of 38 Legionella species identifies large and diverse effector repertoires.</title>
        <authorList>
            <person name="Burstein D."/>
            <person name="Amaro F."/>
            <person name="Zusman T."/>
            <person name="Lifshitz Z."/>
            <person name="Cohen O."/>
            <person name="Gilbert J.A."/>
            <person name="Pupko T."/>
            <person name="Shuman H.A."/>
            <person name="Segal G."/>
        </authorList>
    </citation>
    <scope>NUCLEOTIDE SEQUENCE [LARGE SCALE GENOMIC DNA]</scope>
    <source>
        <strain evidence="10 11">BL-540</strain>
    </source>
</reference>
<dbReference type="InterPro" id="IPR005279">
    <property type="entry name" value="Dipep/tripep_permease"/>
</dbReference>
<dbReference type="RefSeq" id="WP_058470976.1">
    <property type="nucleotide sequence ID" value="NZ_CAAAIC010000003.1"/>
</dbReference>
<dbReference type="GO" id="GO:0015833">
    <property type="term" value="P:peptide transport"/>
    <property type="evidence" value="ECO:0007669"/>
    <property type="project" value="UniProtKB-KW"/>
</dbReference>
<feature type="transmembrane region" description="Helical" evidence="8">
    <location>
        <begin position="146"/>
        <end position="166"/>
    </location>
</feature>
<feature type="transmembrane region" description="Helical" evidence="8">
    <location>
        <begin position="382"/>
        <end position="404"/>
    </location>
</feature>
<dbReference type="InterPro" id="IPR020846">
    <property type="entry name" value="MFS_dom"/>
</dbReference>
<keyword evidence="6 8" id="KW-1133">Transmembrane helix</keyword>
<evidence type="ECO:0000313" key="10">
    <source>
        <dbReference type="EMBL" id="KTD17193.1"/>
    </source>
</evidence>
<evidence type="ECO:0000256" key="8">
    <source>
        <dbReference type="SAM" id="Phobius"/>
    </source>
</evidence>
<keyword evidence="5" id="KW-0653">Protein transport</keyword>
<dbReference type="PROSITE" id="PS50850">
    <property type="entry name" value="MFS"/>
    <property type="match status" value="1"/>
</dbReference>
<keyword evidence="7 8" id="KW-0472">Membrane</keyword>
<feature type="transmembrane region" description="Helical" evidence="8">
    <location>
        <begin position="272"/>
        <end position="291"/>
    </location>
</feature>
<accession>A0A0W0VC33</accession>
<dbReference type="GO" id="GO:1904680">
    <property type="term" value="F:peptide transmembrane transporter activity"/>
    <property type="evidence" value="ECO:0007669"/>
    <property type="project" value="InterPro"/>
</dbReference>
<evidence type="ECO:0000256" key="3">
    <source>
        <dbReference type="ARBA" id="ARBA00022475"/>
    </source>
</evidence>
<evidence type="ECO:0000256" key="4">
    <source>
        <dbReference type="ARBA" id="ARBA00022692"/>
    </source>
</evidence>
<dbReference type="SUPFAM" id="SSF103473">
    <property type="entry name" value="MFS general substrate transporter"/>
    <property type="match status" value="1"/>
</dbReference>